<comment type="caution">
    <text evidence="6">The sequence shown here is derived from an EMBL/GenBank/DDBJ whole genome shotgun (WGS) entry which is preliminary data.</text>
</comment>
<evidence type="ECO:0000256" key="3">
    <source>
        <dbReference type="SAM" id="Phobius"/>
    </source>
</evidence>
<organism evidence="6 7">
    <name type="scientific">Agromyces terreus</name>
    <dbReference type="NCBI Taxonomy" id="424795"/>
    <lineage>
        <taxon>Bacteria</taxon>
        <taxon>Bacillati</taxon>
        <taxon>Actinomycetota</taxon>
        <taxon>Actinomycetes</taxon>
        <taxon>Micrococcales</taxon>
        <taxon>Microbacteriaceae</taxon>
        <taxon>Agromyces</taxon>
    </lineage>
</organism>
<evidence type="ECO:0000313" key="7">
    <source>
        <dbReference type="Proteomes" id="UP001139722"/>
    </source>
</evidence>
<feature type="domain" description="Threonine/serine exporter-like N-terminal" evidence="5">
    <location>
        <begin position="192"/>
        <end position="427"/>
    </location>
</feature>
<evidence type="ECO:0000313" key="6">
    <source>
        <dbReference type="EMBL" id="MCP2370309.1"/>
    </source>
</evidence>
<dbReference type="InterPro" id="IPR051361">
    <property type="entry name" value="ThrE/Ser_Exporter"/>
</dbReference>
<feature type="compositionally biased region" description="Pro residues" evidence="2">
    <location>
        <begin position="96"/>
        <end position="112"/>
    </location>
</feature>
<feature type="transmembrane region" description="Helical" evidence="3">
    <location>
        <begin position="443"/>
        <end position="462"/>
    </location>
</feature>
<feature type="chain" id="PRO_5040989355" evidence="4">
    <location>
        <begin position="32"/>
        <end position="584"/>
    </location>
</feature>
<evidence type="ECO:0000256" key="2">
    <source>
        <dbReference type="SAM" id="MobiDB-lite"/>
    </source>
</evidence>
<dbReference type="EMBL" id="JAMZDY010000001">
    <property type="protein sequence ID" value="MCP2370309.1"/>
    <property type="molecule type" value="Genomic_DNA"/>
</dbReference>
<comment type="similarity">
    <text evidence="1">Belongs to the ThrE exporter (TC 2.A.79) family.</text>
</comment>
<feature type="transmembrane region" description="Helical" evidence="3">
    <location>
        <begin position="524"/>
        <end position="546"/>
    </location>
</feature>
<feature type="transmembrane region" description="Helical" evidence="3">
    <location>
        <begin position="493"/>
        <end position="512"/>
    </location>
</feature>
<gene>
    <name evidence="6" type="ORF">BJ978_000985</name>
</gene>
<proteinExistence type="inferred from homology"/>
<feature type="transmembrane region" description="Helical" evidence="3">
    <location>
        <begin position="469"/>
        <end position="487"/>
    </location>
</feature>
<feature type="signal peptide" evidence="4">
    <location>
        <begin position="1"/>
        <end position="31"/>
    </location>
</feature>
<keyword evidence="3" id="KW-1133">Transmembrane helix</keyword>
<dbReference type="PANTHER" id="PTHR31082">
    <property type="entry name" value="PHEROMONE-REGULATED MEMBRANE PROTEIN 10"/>
    <property type="match status" value="1"/>
</dbReference>
<dbReference type="OrthoDB" id="235893at2"/>
<evidence type="ECO:0000256" key="4">
    <source>
        <dbReference type="SAM" id="SignalP"/>
    </source>
</evidence>
<feature type="transmembrane region" description="Helical" evidence="3">
    <location>
        <begin position="132"/>
        <end position="152"/>
    </location>
</feature>
<keyword evidence="4" id="KW-0732">Signal</keyword>
<keyword evidence="3" id="KW-0812">Transmembrane</keyword>
<dbReference type="Proteomes" id="UP001139722">
    <property type="component" value="Unassembled WGS sequence"/>
</dbReference>
<dbReference type="AlphaFoldDB" id="A0A9X2H5C7"/>
<keyword evidence="7" id="KW-1185">Reference proteome</keyword>
<feature type="transmembrane region" description="Helical" evidence="3">
    <location>
        <begin position="344"/>
        <end position="364"/>
    </location>
</feature>
<feature type="region of interest" description="Disordered" evidence="2">
    <location>
        <begin position="41"/>
        <end position="121"/>
    </location>
</feature>
<feature type="transmembrane region" description="Helical" evidence="3">
    <location>
        <begin position="408"/>
        <end position="431"/>
    </location>
</feature>
<feature type="transmembrane region" description="Helical" evidence="3">
    <location>
        <begin position="295"/>
        <end position="313"/>
    </location>
</feature>
<keyword evidence="3" id="KW-0472">Membrane</keyword>
<dbReference type="Pfam" id="PF06738">
    <property type="entry name" value="ThrE"/>
    <property type="match status" value="1"/>
</dbReference>
<evidence type="ECO:0000256" key="1">
    <source>
        <dbReference type="ARBA" id="ARBA00034125"/>
    </source>
</evidence>
<dbReference type="RefSeq" id="WP_156998518.1">
    <property type="nucleotide sequence ID" value="NZ_BAAANU010000012.1"/>
</dbReference>
<feature type="compositionally biased region" description="Low complexity" evidence="2">
    <location>
        <begin position="69"/>
        <end position="86"/>
    </location>
</feature>
<protein>
    <submittedName>
        <fullName evidence="6">Uncharacterized membrane protein YjjP (DUF1212 family)/uncharacterized membrane protein YjjB (DUF3815 family)</fullName>
    </submittedName>
</protein>
<accession>A0A9X2H5C7</accession>
<dbReference type="PANTHER" id="PTHR31082:SF4">
    <property type="entry name" value="PHEROMONE-REGULATED MEMBRANE PROTEIN 10"/>
    <property type="match status" value="1"/>
</dbReference>
<feature type="transmembrane region" description="Helical" evidence="3">
    <location>
        <begin position="376"/>
        <end position="396"/>
    </location>
</feature>
<feature type="compositionally biased region" description="Pro residues" evidence="2">
    <location>
        <begin position="58"/>
        <end position="68"/>
    </location>
</feature>
<name>A0A9X2H5C7_9MICO</name>
<dbReference type="InterPro" id="IPR010619">
    <property type="entry name" value="ThrE-like_N"/>
</dbReference>
<feature type="transmembrane region" description="Helical" evidence="3">
    <location>
        <begin position="552"/>
        <end position="575"/>
    </location>
</feature>
<reference evidence="6" key="1">
    <citation type="submission" date="2022-06" db="EMBL/GenBank/DDBJ databases">
        <title>Sequencing the genomes of 1000 actinobacteria strains.</title>
        <authorList>
            <person name="Klenk H.-P."/>
        </authorList>
    </citation>
    <scope>NUCLEOTIDE SEQUENCE</scope>
    <source>
        <strain evidence="6">DSM 22016</strain>
    </source>
</reference>
<dbReference type="GO" id="GO:0022857">
    <property type="term" value="F:transmembrane transporter activity"/>
    <property type="evidence" value="ECO:0007669"/>
    <property type="project" value="InterPro"/>
</dbReference>
<evidence type="ECO:0000259" key="5">
    <source>
        <dbReference type="Pfam" id="PF06738"/>
    </source>
</evidence>
<feature type="compositionally biased region" description="Acidic residues" evidence="2">
    <location>
        <begin position="45"/>
        <end position="57"/>
    </location>
</feature>
<feature type="transmembrane region" description="Helical" evidence="3">
    <location>
        <begin position="319"/>
        <end position="337"/>
    </location>
</feature>
<sequence>MAFGGGARASLCALVAASALLLGAPAVGATAATTIAVSPALEPIETVEPEPADETEPPESPLPTPTPTPTGTAEPTGSPEPETSAPTEPPETEEPTPTPTPAEEPTPTPSESPVPTQVPAVPPAAATATTSVWSWIIAAVVLVVAAGILVVARRRSEDEDVAEAAVPAASDAPKTALESAARTAATQAAMEEIGEAMTDAGYSVATVRETLEDVARANNLVGAEIIVFPTALLVSSRGDGPSGTGAVSSGEHDLLLHQVDELQGVVDDARAGIVDPAEIRARIARMRAARPPYSPVQRGAGYVLVSAGLSVLLGASWTGVVFAALLGAAVGTALLAGERLAGRYRALLSVGIAFGVALVVLLGLRLGLDSGVLPALIAPLVVLLPGALLTVGSIELATGQMVSGAGRLAAGAMQLVLLAIGIVAAGALVGIPSLEVAPSSTGLGVVAPWIAVALFGVGIVVYKCANRASLGWILVVLYVAYGAQVLGAVFFGGVLSALIGALVAMPVAVLVARRPHGPSALVSFMPAFWLLVPGALGLVGVASVLGGDAGGSASLITTTATVVGISLGVLAGTAVSSRLGRPVL</sequence>